<organism evidence="2 3">
    <name type="scientific">Streptococcus pyogenes</name>
    <dbReference type="NCBI Taxonomy" id="1314"/>
    <lineage>
        <taxon>Bacteria</taxon>
        <taxon>Bacillati</taxon>
        <taxon>Bacillota</taxon>
        <taxon>Bacilli</taxon>
        <taxon>Lactobacillales</taxon>
        <taxon>Streptococcaceae</taxon>
        <taxon>Streptococcus</taxon>
    </lineage>
</organism>
<dbReference type="PANTHER" id="PTHR22642:SF2">
    <property type="entry name" value="PROTEIN LONG AFTER FAR-RED 3"/>
    <property type="match status" value="1"/>
</dbReference>
<accession>A0A5S4TD40</accession>
<evidence type="ECO:0000313" key="3">
    <source>
        <dbReference type="Proteomes" id="UP000324058"/>
    </source>
</evidence>
<dbReference type="InterPro" id="IPR013108">
    <property type="entry name" value="Amidohydro_3"/>
</dbReference>
<dbReference type="SUPFAM" id="SSF51338">
    <property type="entry name" value="Composite domain of metallo-dependent hydrolases"/>
    <property type="match status" value="1"/>
</dbReference>
<comment type="caution">
    <text evidence="2">The sequence shown here is derived from an EMBL/GenBank/DDBJ whole genome shotgun (WGS) entry which is preliminary data.</text>
</comment>
<dbReference type="Gene3D" id="3.20.20.140">
    <property type="entry name" value="Metal-dependent hydrolases"/>
    <property type="match status" value="1"/>
</dbReference>
<dbReference type="AlphaFoldDB" id="A0A5S4TD40"/>
<dbReference type="EMBL" id="SJLL01000285">
    <property type="protein sequence ID" value="TYK94648.1"/>
    <property type="molecule type" value="Genomic_DNA"/>
</dbReference>
<reference evidence="2 3" key="1">
    <citation type="submission" date="2019-02" db="EMBL/GenBank/DDBJ databases">
        <title>Novel genomic isolates of S. pyogenes and S. dysgalactiae subsp. equisimilis associated to necrotising fasciitis (NSTI).</title>
        <authorList>
            <person name="Barrantes I."/>
        </authorList>
    </citation>
    <scope>NUCLEOTIDE SEQUENCE [LARGE SCALE GENOMIC DNA]</scope>
    <source>
        <strain evidence="2 3">SPY2028</strain>
    </source>
</reference>
<dbReference type="InterPro" id="IPR011059">
    <property type="entry name" value="Metal-dep_hydrolase_composite"/>
</dbReference>
<dbReference type="Gene3D" id="2.30.40.10">
    <property type="entry name" value="Urease, subunit C, domain 1"/>
    <property type="match status" value="1"/>
</dbReference>
<proteinExistence type="predicted"/>
<feature type="domain" description="Amidohydrolase 3" evidence="1">
    <location>
        <begin position="11"/>
        <end position="79"/>
    </location>
</feature>
<feature type="non-terminal residue" evidence="2">
    <location>
        <position position="1"/>
    </location>
</feature>
<sequence length="83" mass="9171">GLVSDLIRKPASEMLQLQDLVAGYTRNSAYQLRLDDKAGTLQKGKSADFMILDRNLLHTPALEVSKVTPKTVIFEGRVVSGHF</sequence>
<evidence type="ECO:0000259" key="1">
    <source>
        <dbReference type="Pfam" id="PF07969"/>
    </source>
</evidence>
<dbReference type="OrthoDB" id="9797498at2"/>
<dbReference type="Proteomes" id="UP000324058">
    <property type="component" value="Unassembled WGS sequence"/>
</dbReference>
<dbReference type="PANTHER" id="PTHR22642">
    <property type="entry name" value="IMIDAZOLONEPROPIONASE"/>
    <property type="match status" value="1"/>
</dbReference>
<gene>
    <name evidence="2" type="ORF">E0F66_11365</name>
</gene>
<protein>
    <recommendedName>
        <fullName evidence="1">Amidohydrolase 3 domain-containing protein</fullName>
    </recommendedName>
</protein>
<evidence type="ECO:0000313" key="2">
    <source>
        <dbReference type="EMBL" id="TYK94648.1"/>
    </source>
</evidence>
<dbReference type="GO" id="GO:0016810">
    <property type="term" value="F:hydrolase activity, acting on carbon-nitrogen (but not peptide) bonds"/>
    <property type="evidence" value="ECO:0007669"/>
    <property type="project" value="InterPro"/>
</dbReference>
<dbReference type="Pfam" id="PF07969">
    <property type="entry name" value="Amidohydro_3"/>
    <property type="match status" value="1"/>
</dbReference>
<name>A0A5S4TD40_STRPY</name>